<dbReference type="SUPFAM" id="SSF56672">
    <property type="entry name" value="DNA/RNA polymerases"/>
    <property type="match status" value="1"/>
</dbReference>
<dbReference type="InterPro" id="IPR000477">
    <property type="entry name" value="RT_dom"/>
</dbReference>
<dbReference type="Pfam" id="PF08388">
    <property type="entry name" value="GIIM"/>
    <property type="match status" value="1"/>
</dbReference>
<dbReference type="Proteomes" id="UP000297244">
    <property type="component" value="Unassembled WGS sequence"/>
</dbReference>
<evidence type="ECO:0000313" key="3">
    <source>
        <dbReference type="EMBL" id="TFU14825.1"/>
    </source>
</evidence>
<dbReference type="InterPro" id="IPR013597">
    <property type="entry name" value="Mat_intron_G2"/>
</dbReference>
<evidence type="ECO:0000256" key="1">
    <source>
        <dbReference type="SAM" id="MobiDB-lite"/>
    </source>
</evidence>
<feature type="domain" description="Reverse transcriptase" evidence="2">
    <location>
        <begin position="60"/>
        <end position="282"/>
    </location>
</feature>
<evidence type="ECO:0000313" key="4">
    <source>
        <dbReference type="Proteomes" id="UP000297244"/>
    </source>
</evidence>
<dbReference type="EMBL" id="SKBL01000025">
    <property type="protein sequence ID" value="TFU14825.1"/>
    <property type="molecule type" value="Genomic_DNA"/>
</dbReference>
<dbReference type="PROSITE" id="PS50878">
    <property type="entry name" value="RT_POL"/>
    <property type="match status" value="1"/>
</dbReference>
<organism evidence="3 4">
    <name type="scientific">Thermus tengchongensis</name>
    <dbReference type="NCBI Taxonomy" id="1214928"/>
    <lineage>
        <taxon>Bacteria</taxon>
        <taxon>Thermotogati</taxon>
        <taxon>Deinococcota</taxon>
        <taxon>Deinococci</taxon>
        <taxon>Thermales</taxon>
        <taxon>Thermaceae</taxon>
        <taxon>Thermus</taxon>
    </lineage>
</organism>
<keyword evidence="4" id="KW-1185">Reference proteome</keyword>
<sequence>MADKKTLQTKAVVVKLEDAASLELLTESWAYVRRVRPAPGPDGETVESFERALSFNLQSLREEMLSGSYLPRPARRFWVPKPGGGERGVVSQTVRDRVAQGAIRRALNRKLDAFLSPASFAYRKGRGAIHAAHRVRDLYKSGKRWVFRGDIEDYFDRVTHEAVIRSLAPYVEPNLLRLIFASLRMPVLEGAVVSVLEVGLPQGGLLSNFLSNFYLNPFDWAMGKGLVRFADDFAVMAVTPREAGEKAGEAYEVLGKLGLRLHPDKTRILSFEQGFDFLGFRFHNASIRVAPDRKVEFKAHLESLLLGEVPVSSALRQANDLVRGWRNYFSLGDVARDFTELDEWMETRFGKLAKKLERLVPPTKARRRPPSLGEYQGPAPKRTAARGSEALRLDPNRTPLAVKRGGEWKLTRELPDVDVPVALEAQLRATRRYHQGLVLSTFGEVEALVSLTKLGAANREEAENLYHGALMRKAAPVDPRGALGALRRALRVEVWAYLLSRGLDIGSPSGVPRLATLLADAYAPAIVDVYALELIQGGLGNQAFGKFLERLSHPARLGGKTLLVQEFLEEEASRVLKPGYTPSFWREL</sequence>
<dbReference type="InterPro" id="IPR043502">
    <property type="entry name" value="DNA/RNA_pol_sf"/>
</dbReference>
<dbReference type="PANTHER" id="PTHR34047">
    <property type="entry name" value="NUCLEAR INTRON MATURASE 1, MITOCHONDRIAL-RELATED"/>
    <property type="match status" value="1"/>
</dbReference>
<reference evidence="3 4" key="1">
    <citation type="submission" date="2019-03" db="EMBL/GenBank/DDBJ databases">
        <title>Thermus tengchongensis species for the arsenic transformation mechanism.</title>
        <authorList>
            <person name="Yuan G.C."/>
        </authorList>
    </citation>
    <scope>NUCLEOTIDE SEQUENCE [LARGE SCALE GENOMIC DNA]</scope>
    <source>
        <strain evidence="3 4">15Y</strain>
    </source>
</reference>
<dbReference type="InterPro" id="IPR051083">
    <property type="entry name" value="GrpII_Intron_Splice-Mob/Def"/>
</dbReference>
<protein>
    <recommendedName>
        <fullName evidence="2">Reverse transcriptase domain-containing protein</fullName>
    </recommendedName>
</protein>
<proteinExistence type="predicted"/>
<name>A0ABY2K3Z7_9DEIN</name>
<dbReference type="PANTHER" id="PTHR34047:SF8">
    <property type="entry name" value="PROTEIN YKFC"/>
    <property type="match status" value="1"/>
</dbReference>
<feature type="region of interest" description="Disordered" evidence="1">
    <location>
        <begin position="362"/>
        <end position="389"/>
    </location>
</feature>
<accession>A0ABY2K3Z7</accession>
<evidence type="ECO:0000259" key="2">
    <source>
        <dbReference type="PROSITE" id="PS50878"/>
    </source>
</evidence>
<dbReference type="Pfam" id="PF00078">
    <property type="entry name" value="RVT_1"/>
    <property type="match status" value="1"/>
</dbReference>
<comment type="caution">
    <text evidence="3">The sequence shown here is derived from an EMBL/GenBank/DDBJ whole genome shotgun (WGS) entry which is preliminary data.</text>
</comment>
<gene>
    <name evidence="3" type="ORF">E0489_11320</name>
</gene>
<dbReference type="CDD" id="cd01651">
    <property type="entry name" value="RT_G2_intron"/>
    <property type="match status" value="1"/>
</dbReference>